<gene>
    <name evidence="1" type="ORF">Bfra_011325</name>
</gene>
<organism evidence="1 2">
    <name type="scientific">Botrytis fragariae</name>
    <dbReference type="NCBI Taxonomy" id="1964551"/>
    <lineage>
        <taxon>Eukaryota</taxon>
        <taxon>Fungi</taxon>
        <taxon>Dikarya</taxon>
        <taxon>Ascomycota</taxon>
        <taxon>Pezizomycotina</taxon>
        <taxon>Leotiomycetes</taxon>
        <taxon>Helotiales</taxon>
        <taxon>Sclerotiniaceae</taxon>
        <taxon>Botrytis</taxon>
    </lineage>
</organism>
<evidence type="ECO:0000313" key="2">
    <source>
        <dbReference type="Proteomes" id="UP000531561"/>
    </source>
</evidence>
<dbReference type="Proteomes" id="UP000531561">
    <property type="component" value="Unassembled WGS sequence"/>
</dbReference>
<comment type="caution">
    <text evidence="1">The sequence shown here is derived from an EMBL/GenBank/DDBJ whole genome shotgun (WGS) entry which is preliminary data.</text>
</comment>
<dbReference type="AlphaFoldDB" id="A0A8H6AKY7"/>
<protein>
    <submittedName>
        <fullName evidence="1">Uncharacterized protein</fullName>
    </submittedName>
</protein>
<reference evidence="1 2" key="1">
    <citation type="journal article" date="2020" name="Phytopathology">
        <title>A high-quality genome resource of Botrytis fragariae, a new and rapidly spreading fungal pathogen causing strawberry gray mold in the U.S.A.</title>
        <authorList>
            <person name="Wu Y."/>
            <person name="Saski C.A."/>
            <person name="Schnabel G."/>
            <person name="Xiao S."/>
            <person name="Hu M."/>
        </authorList>
    </citation>
    <scope>NUCLEOTIDE SEQUENCE [LARGE SCALE GENOMIC DNA]</scope>
    <source>
        <strain evidence="1 2">BVB16</strain>
    </source>
</reference>
<evidence type="ECO:0000313" key="1">
    <source>
        <dbReference type="EMBL" id="KAF5869516.1"/>
    </source>
</evidence>
<keyword evidence="2" id="KW-1185">Reference proteome</keyword>
<dbReference type="RefSeq" id="XP_037188465.1">
    <property type="nucleotide sequence ID" value="XM_037341653.1"/>
</dbReference>
<dbReference type="EMBL" id="JABFCT010000017">
    <property type="protein sequence ID" value="KAF5869516.1"/>
    <property type="molecule type" value="Genomic_DNA"/>
</dbReference>
<dbReference type="GeneID" id="59265345"/>
<sequence>MHPKKIFRDLYPSSPFFFSLFSQATSQFTPPNTSCHFPDTSIDFLSKLASDSYSQHSSIV</sequence>
<accession>A0A8H6AKY7</accession>
<name>A0A8H6AKY7_9HELO</name>
<proteinExistence type="predicted"/>